<dbReference type="AlphaFoldDB" id="A0A316XBS9"/>
<evidence type="ECO:0000256" key="1">
    <source>
        <dbReference type="SAM" id="Phobius"/>
    </source>
</evidence>
<dbReference type="EMBL" id="PPED02000001">
    <property type="protein sequence ID" value="PWN71285.1"/>
    <property type="molecule type" value="Genomic_DNA"/>
</dbReference>
<evidence type="ECO:0008006" key="4">
    <source>
        <dbReference type="Google" id="ProtNLM"/>
    </source>
</evidence>
<name>A0A316XBS9_9FLAO</name>
<protein>
    <recommendedName>
        <fullName evidence="4">DUF3592 domain-containing protein</fullName>
    </recommendedName>
</protein>
<gene>
    <name evidence="2" type="ORF">C1631_001285</name>
</gene>
<keyword evidence="1" id="KW-1133">Transmembrane helix</keyword>
<evidence type="ECO:0000313" key="3">
    <source>
        <dbReference type="Proteomes" id="UP000236594"/>
    </source>
</evidence>
<keyword evidence="1" id="KW-0472">Membrane</keyword>
<comment type="caution">
    <text evidence="2">The sequence shown here is derived from an EMBL/GenBank/DDBJ whole genome shotgun (WGS) entry which is preliminary data.</text>
</comment>
<evidence type="ECO:0000313" key="2">
    <source>
        <dbReference type="EMBL" id="PWN71285.1"/>
    </source>
</evidence>
<feature type="transmembrane region" description="Helical" evidence="1">
    <location>
        <begin position="7"/>
        <end position="23"/>
    </location>
</feature>
<dbReference type="OrthoDB" id="711137at2"/>
<dbReference type="Proteomes" id="UP000236594">
    <property type="component" value="Unassembled WGS sequence"/>
</dbReference>
<keyword evidence="1" id="KW-0812">Transmembrane</keyword>
<reference evidence="2 3" key="1">
    <citation type="submission" date="2018-04" db="EMBL/GenBank/DDBJ databases">
        <title>Draft Genome Sequence of Phosphate-Solubilizing Chryseobacterium sp. ISE14 that is a Biocontrol and Plant Growth-Promoting Rhizobacterium Isolated from Cucumber.</title>
        <authorList>
            <person name="Jeong J.-J."/>
            <person name="Sang M.K."/>
            <person name="Choi I.-G."/>
            <person name="Kim K.D."/>
        </authorList>
    </citation>
    <scope>NUCLEOTIDE SEQUENCE [LARGE SCALE GENOMIC DNA]</scope>
    <source>
        <strain evidence="2 3">ISE14</strain>
    </source>
</reference>
<proteinExistence type="predicted"/>
<dbReference type="RefSeq" id="WP_103249584.1">
    <property type="nucleotide sequence ID" value="NZ_PPED02000001.1"/>
</dbReference>
<accession>A0A316XBS9</accession>
<keyword evidence="3" id="KW-1185">Reference proteome</keyword>
<organism evidence="2 3">
    <name type="scientific">Chryseobacterium phosphatilyticum</name>
    <dbReference type="NCBI Taxonomy" id="475075"/>
    <lineage>
        <taxon>Bacteria</taxon>
        <taxon>Pseudomonadati</taxon>
        <taxon>Bacteroidota</taxon>
        <taxon>Flavobacteriia</taxon>
        <taxon>Flavobacteriales</taxon>
        <taxon>Weeksellaceae</taxon>
        <taxon>Chryseobacterium group</taxon>
        <taxon>Chryseobacterium</taxon>
    </lineage>
</organism>
<sequence>MIIKKTFAAIILLLGAFILFAMYKSSLPIIYGTKVKANIIGVDSAKSRRFTYVYYPVIQLDHNNHRIRFTDDSSSVDKNIKKSEIMVYYDPHYGLSQGFTVVTTTFLIIGLLMFMLGILALFTLLKFKVDRK</sequence>
<feature type="transmembrane region" description="Helical" evidence="1">
    <location>
        <begin position="99"/>
        <end position="125"/>
    </location>
</feature>